<feature type="transmembrane region" description="Helical" evidence="1">
    <location>
        <begin position="271"/>
        <end position="296"/>
    </location>
</feature>
<dbReference type="AlphaFoldDB" id="A0A0G0BJ20"/>
<keyword evidence="1" id="KW-1133">Transmembrane helix</keyword>
<protein>
    <submittedName>
        <fullName evidence="2">Uncharacterized protein</fullName>
    </submittedName>
</protein>
<proteinExistence type="predicted"/>
<comment type="caution">
    <text evidence="2">The sequence shown here is derived from an EMBL/GenBank/DDBJ whole genome shotgun (WGS) entry which is preliminary data.</text>
</comment>
<sequence>MLTIACYIFMATNNPIKAEQINFQIDPMLLQIEIKPGSQFNYEYKVSGSKNIEYIIQPKAFIPKDKIGNLKSLNETPDFLDWIDYSKTEIYFNNDKEIISVQMKINVPIEVELKDYYFVTSVSSKEIENNQTGNILSGEIQSPVLLTIEDISKPSARNGKISSFNTNFFNSQKPINFDLVLENTGDLLFKSSGYIEIQNLITKQITKENLLPQNVLAHSSRQIFNTTQTDKYPYLTWYPETLFGIFKAEAKIKYPSTSTVNLLELNSVPIYFIYIDFYLLILILTLFFFLVTIIIFKNRRSYSPLQR</sequence>
<dbReference type="EMBL" id="LBQB01000006">
    <property type="protein sequence ID" value="KKP69438.1"/>
    <property type="molecule type" value="Genomic_DNA"/>
</dbReference>
<dbReference type="Proteomes" id="UP000034581">
    <property type="component" value="Unassembled WGS sequence"/>
</dbReference>
<keyword evidence="1" id="KW-0812">Transmembrane</keyword>
<keyword evidence="1" id="KW-0472">Membrane</keyword>
<evidence type="ECO:0000256" key="1">
    <source>
        <dbReference type="SAM" id="Phobius"/>
    </source>
</evidence>
<organism evidence="2 3">
    <name type="scientific">candidate division CPR3 bacterium GW2011_GWF2_35_18</name>
    <dbReference type="NCBI Taxonomy" id="1618350"/>
    <lineage>
        <taxon>Bacteria</taxon>
        <taxon>Bacteria division CPR3</taxon>
    </lineage>
</organism>
<dbReference type="STRING" id="1618350.UR67_C0006G0005"/>
<reference evidence="2 3" key="1">
    <citation type="journal article" date="2015" name="Nature">
        <title>rRNA introns, odd ribosomes, and small enigmatic genomes across a large radiation of phyla.</title>
        <authorList>
            <person name="Brown C.T."/>
            <person name="Hug L.A."/>
            <person name="Thomas B.C."/>
            <person name="Sharon I."/>
            <person name="Castelle C.J."/>
            <person name="Singh A."/>
            <person name="Wilkins M.J."/>
            <person name="Williams K.H."/>
            <person name="Banfield J.F."/>
        </authorList>
    </citation>
    <scope>NUCLEOTIDE SEQUENCE [LARGE SCALE GENOMIC DNA]</scope>
</reference>
<name>A0A0G0BJ20_UNCC3</name>
<gene>
    <name evidence="2" type="ORF">UR67_C0006G0005</name>
</gene>
<evidence type="ECO:0000313" key="2">
    <source>
        <dbReference type="EMBL" id="KKP69438.1"/>
    </source>
</evidence>
<evidence type="ECO:0000313" key="3">
    <source>
        <dbReference type="Proteomes" id="UP000034581"/>
    </source>
</evidence>
<accession>A0A0G0BJ20</accession>